<sequence length="116" mass="13010">MTQKEKLTEIVRALDSKNAVDIKVIRIGDLTIIADYFVIAHGTSTTHTRGLADEVEFKLGEKGEKPDHIEGIDGASWIAMDYTDIIVHVFYKDTRADYALEKLWSDGEEVDIATLL</sequence>
<dbReference type="InterPro" id="IPR004394">
    <property type="entry name" value="Iojap/RsfS/C7orf30"/>
</dbReference>
<dbReference type="InterPro" id="IPR043519">
    <property type="entry name" value="NT_sf"/>
</dbReference>
<dbReference type="GO" id="GO:0017148">
    <property type="term" value="P:negative regulation of translation"/>
    <property type="evidence" value="ECO:0007669"/>
    <property type="project" value="UniProtKB-UniRule"/>
</dbReference>
<gene>
    <name evidence="2 3" type="primary">rsfS</name>
    <name evidence="3" type="ORF">IAC39_07405</name>
</gene>
<proteinExistence type="inferred from homology"/>
<comment type="function">
    <text evidence="2">Functions as a ribosomal silencing factor. Interacts with ribosomal protein uL14 (rplN), blocking formation of intersubunit bridge B8. Prevents association of the 30S and 50S ribosomal subunits and the formation of functional ribosomes, thus repressing translation.</text>
</comment>
<name>A0A9D1GV80_9FIRM</name>
<evidence type="ECO:0000256" key="1">
    <source>
        <dbReference type="ARBA" id="ARBA00010574"/>
    </source>
</evidence>
<dbReference type="GO" id="GO:0042256">
    <property type="term" value="P:cytosolic ribosome assembly"/>
    <property type="evidence" value="ECO:0007669"/>
    <property type="project" value="UniProtKB-UniRule"/>
</dbReference>
<protein>
    <recommendedName>
        <fullName evidence="2">Ribosomal silencing factor RsfS</fullName>
    </recommendedName>
</protein>
<comment type="subcellular location">
    <subcellularLocation>
        <location evidence="2">Cytoplasm</location>
    </subcellularLocation>
</comment>
<dbReference type="SUPFAM" id="SSF81301">
    <property type="entry name" value="Nucleotidyltransferase"/>
    <property type="match status" value="1"/>
</dbReference>
<reference evidence="3" key="2">
    <citation type="journal article" date="2021" name="PeerJ">
        <title>Extensive microbial diversity within the chicken gut microbiome revealed by metagenomics and culture.</title>
        <authorList>
            <person name="Gilroy R."/>
            <person name="Ravi A."/>
            <person name="Getino M."/>
            <person name="Pursley I."/>
            <person name="Horton D.L."/>
            <person name="Alikhan N.F."/>
            <person name="Baker D."/>
            <person name="Gharbi K."/>
            <person name="Hall N."/>
            <person name="Watson M."/>
            <person name="Adriaenssens E.M."/>
            <person name="Foster-Nyarko E."/>
            <person name="Jarju S."/>
            <person name="Secka A."/>
            <person name="Antonio M."/>
            <person name="Oren A."/>
            <person name="Chaudhuri R.R."/>
            <person name="La Ragione R."/>
            <person name="Hildebrand F."/>
            <person name="Pallen M.J."/>
        </authorList>
    </citation>
    <scope>NUCLEOTIDE SEQUENCE</scope>
    <source>
        <strain evidence="3">CHK33-4379</strain>
    </source>
</reference>
<comment type="similarity">
    <text evidence="1 2">Belongs to the Iojap/RsfS family.</text>
</comment>
<evidence type="ECO:0000256" key="2">
    <source>
        <dbReference type="HAMAP-Rule" id="MF_01477"/>
    </source>
</evidence>
<dbReference type="GO" id="GO:0090071">
    <property type="term" value="P:negative regulation of ribosome biogenesis"/>
    <property type="evidence" value="ECO:0007669"/>
    <property type="project" value="UniProtKB-UniRule"/>
</dbReference>
<keyword evidence="2" id="KW-0810">Translation regulation</keyword>
<comment type="subunit">
    <text evidence="2">Interacts with ribosomal protein uL14 (rplN).</text>
</comment>
<dbReference type="EMBL" id="DVLL01000023">
    <property type="protein sequence ID" value="HIT59517.1"/>
    <property type="molecule type" value="Genomic_DNA"/>
</dbReference>
<keyword evidence="2" id="KW-0963">Cytoplasm</keyword>
<comment type="caution">
    <text evidence="3">The sequence shown here is derived from an EMBL/GenBank/DDBJ whole genome shotgun (WGS) entry which is preliminary data.</text>
</comment>
<dbReference type="NCBIfam" id="TIGR00090">
    <property type="entry name" value="rsfS_iojap_ybeB"/>
    <property type="match status" value="1"/>
</dbReference>
<keyword evidence="2" id="KW-0678">Repressor</keyword>
<dbReference type="PANTHER" id="PTHR21043">
    <property type="entry name" value="IOJAP SUPERFAMILY ORTHOLOG"/>
    <property type="match status" value="1"/>
</dbReference>
<dbReference type="GO" id="GO:0005737">
    <property type="term" value="C:cytoplasm"/>
    <property type="evidence" value="ECO:0007669"/>
    <property type="project" value="UniProtKB-SubCell"/>
</dbReference>
<evidence type="ECO:0000313" key="4">
    <source>
        <dbReference type="Proteomes" id="UP000824136"/>
    </source>
</evidence>
<dbReference type="Pfam" id="PF02410">
    <property type="entry name" value="RsfS"/>
    <property type="match status" value="1"/>
</dbReference>
<evidence type="ECO:0000313" key="3">
    <source>
        <dbReference type="EMBL" id="HIT59517.1"/>
    </source>
</evidence>
<dbReference type="GO" id="GO:0043023">
    <property type="term" value="F:ribosomal large subunit binding"/>
    <property type="evidence" value="ECO:0007669"/>
    <property type="project" value="TreeGrafter"/>
</dbReference>
<organism evidence="3 4">
    <name type="scientific">Candidatus Faeciplasma pullistercoris</name>
    <dbReference type="NCBI Taxonomy" id="2840800"/>
    <lineage>
        <taxon>Bacteria</taxon>
        <taxon>Bacillati</taxon>
        <taxon>Bacillota</taxon>
        <taxon>Clostridia</taxon>
        <taxon>Eubacteriales</taxon>
        <taxon>Oscillospiraceae</taxon>
        <taxon>Oscillospiraceae incertae sedis</taxon>
        <taxon>Candidatus Faeciplasma</taxon>
    </lineage>
</organism>
<dbReference type="Proteomes" id="UP000824136">
    <property type="component" value="Unassembled WGS sequence"/>
</dbReference>
<dbReference type="HAMAP" id="MF_01477">
    <property type="entry name" value="Iojap_RsfS"/>
    <property type="match status" value="1"/>
</dbReference>
<dbReference type="AlphaFoldDB" id="A0A9D1GV80"/>
<dbReference type="Gene3D" id="3.30.460.10">
    <property type="entry name" value="Beta Polymerase, domain 2"/>
    <property type="match status" value="1"/>
</dbReference>
<dbReference type="PANTHER" id="PTHR21043:SF0">
    <property type="entry name" value="MITOCHONDRIAL ASSEMBLY OF RIBOSOMAL LARGE SUBUNIT PROTEIN 1"/>
    <property type="match status" value="1"/>
</dbReference>
<accession>A0A9D1GV80</accession>
<reference evidence="3" key="1">
    <citation type="submission" date="2020-10" db="EMBL/GenBank/DDBJ databases">
        <authorList>
            <person name="Gilroy R."/>
        </authorList>
    </citation>
    <scope>NUCLEOTIDE SEQUENCE</scope>
    <source>
        <strain evidence="3">CHK33-4379</strain>
    </source>
</reference>